<organism evidence="2 3">
    <name type="scientific">Lederbergia graminis</name>
    <dbReference type="NCBI Taxonomy" id="735518"/>
    <lineage>
        <taxon>Bacteria</taxon>
        <taxon>Bacillati</taxon>
        <taxon>Bacillota</taxon>
        <taxon>Bacilli</taxon>
        <taxon>Bacillales</taxon>
        <taxon>Bacillaceae</taxon>
        <taxon>Lederbergia</taxon>
    </lineage>
</organism>
<name>A0ABW0LHU5_9BACI</name>
<dbReference type="Pfam" id="PF01814">
    <property type="entry name" value="Hemerythrin"/>
    <property type="match status" value="1"/>
</dbReference>
<sequence length="142" mass="16371">MSGPSLRKLDAHRAIHEGSFREAKHLTDLLYKLVDEKKEKESAEVADGLVEHWELRVITHADSEEEGFYKEVVEKDPDMSETIAKLTRDHDLLRILAKRIRGILKSDGVTKEVLECFTGMLIVNEIHSRDEEEKLLGHDHHH</sequence>
<dbReference type="EMBL" id="JBHSMC010000014">
    <property type="protein sequence ID" value="MFC5465345.1"/>
    <property type="molecule type" value="Genomic_DNA"/>
</dbReference>
<proteinExistence type="predicted"/>
<dbReference type="RefSeq" id="WP_382351558.1">
    <property type="nucleotide sequence ID" value="NZ_JBHSMC010000014.1"/>
</dbReference>
<accession>A0ABW0LHU5</accession>
<protein>
    <submittedName>
        <fullName evidence="2">Hemerythrin domain-containing protein</fullName>
    </submittedName>
</protein>
<feature type="domain" description="Hemerythrin-like" evidence="1">
    <location>
        <begin position="24"/>
        <end position="136"/>
    </location>
</feature>
<keyword evidence="3" id="KW-1185">Reference proteome</keyword>
<comment type="caution">
    <text evidence="2">The sequence shown here is derived from an EMBL/GenBank/DDBJ whole genome shotgun (WGS) entry which is preliminary data.</text>
</comment>
<evidence type="ECO:0000313" key="3">
    <source>
        <dbReference type="Proteomes" id="UP001596147"/>
    </source>
</evidence>
<dbReference type="Proteomes" id="UP001596147">
    <property type="component" value="Unassembled WGS sequence"/>
</dbReference>
<gene>
    <name evidence="2" type="ORF">ACFPM4_11350</name>
</gene>
<dbReference type="Gene3D" id="1.20.120.520">
    <property type="entry name" value="nmb1532 protein domain like"/>
    <property type="match status" value="1"/>
</dbReference>
<evidence type="ECO:0000313" key="2">
    <source>
        <dbReference type="EMBL" id="MFC5465345.1"/>
    </source>
</evidence>
<reference evidence="3" key="1">
    <citation type="journal article" date="2019" name="Int. J. Syst. Evol. Microbiol.">
        <title>The Global Catalogue of Microorganisms (GCM) 10K type strain sequencing project: providing services to taxonomists for standard genome sequencing and annotation.</title>
        <authorList>
            <consortium name="The Broad Institute Genomics Platform"/>
            <consortium name="The Broad Institute Genome Sequencing Center for Infectious Disease"/>
            <person name="Wu L."/>
            <person name="Ma J."/>
        </authorList>
    </citation>
    <scope>NUCLEOTIDE SEQUENCE [LARGE SCALE GENOMIC DNA]</scope>
    <source>
        <strain evidence="3">CGMCC 1.12237</strain>
    </source>
</reference>
<dbReference type="InterPro" id="IPR012312">
    <property type="entry name" value="Hemerythrin-like"/>
</dbReference>
<evidence type="ECO:0000259" key="1">
    <source>
        <dbReference type="Pfam" id="PF01814"/>
    </source>
</evidence>